<dbReference type="EMBL" id="MK814650">
    <property type="protein sequence ID" value="QCI06076.1"/>
    <property type="molecule type" value="Genomic_DNA"/>
</dbReference>
<dbReference type="PANTHER" id="PTHR47559">
    <property type="entry name" value="OS03G0844900 PROTEIN"/>
    <property type="match status" value="1"/>
</dbReference>
<reference evidence="2" key="2">
    <citation type="submission" date="2019-04" db="EMBL/GenBank/DDBJ databases">
        <authorList>
            <person name="Pasella M."/>
        </authorList>
    </citation>
    <scope>NUCLEOTIDE SEQUENCE</scope>
    <source>
        <strain evidence="2">PD3001_4</strain>
    </source>
</reference>
<dbReference type="InterPro" id="IPR052757">
    <property type="entry name" value="Ribosomal_protein_S1"/>
</dbReference>
<evidence type="ECO:0000259" key="1">
    <source>
        <dbReference type="PROSITE" id="PS50126"/>
    </source>
</evidence>
<name>A0A4D6WRM6_9FLOR</name>
<sequence length="270" mass="31486">MIKVNHKNKFSDILQKYKYNLHSGDIVAGTIIYKESKGFLVNIGDNTAGYLPKEEINIKSFSNKHILNLFVNITRDFFLVKHNPYLKQYILSIKRLEYIKSWKRIKQLQQENIIFTLKIKYFNKGGLITYLEGIQGFIPKSHISLKNNLKTNISYKNYIKCKLLIANEQKNQLILSNKSALLKLSQHKFRIGELVYGLIVKIKKYGLFIEIYGMIALLHISEVGSTYIENLNEVFYIGNLIKIKIIHIDIKQGRLSVSKRNIKLDNLYNI</sequence>
<keyword evidence="2" id="KW-0934">Plastid</keyword>
<dbReference type="CDD" id="cd00164">
    <property type="entry name" value="S1_like"/>
    <property type="match status" value="1"/>
</dbReference>
<dbReference type="InterPro" id="IPR003029">
    <property type="entry name" value="S1_domain"/>
</dbReference>
<dbReference type="SUPFAM" id="SSF50249">
    <property type="entry name" value="Nucleic acid-binding proteins"/>
    <property type="match status" value="3"/>
</dbReference>
<accession>A0A4D6WRM6</accession>
<dbReference type="AlphaFoldDB" id="A0A4D6WRM6"/>
<dbReference type="InterPro" id="IPR012340">
    <property type="entry name" value="NA-bd_OB-fold"/>
</dbReference>
<feature type="domain" description="S1 motif" evidence="1">
    <location>
        <begin position="192"/>
        <end position="260"/>
    </location>
</feature>
<dbReference type="Gene3D" id="2.40.50.140">
    <property type="entry name" value="Nucleic acid-binding proteins"/>
    <property type="match status" value="3"/>
</dbReference>
<dbReference type="PANTHER" id="PTHR47559:SF1">
    <property type="entry name" value="OS03G0844900 PROTEIN"/>
    <property type="match status" value="1"/>
</dbReference>
<gene>
    <name evidence="2" type="primary">rps1</name>
</gene>
<dbReference type="GO" id="GO:0005840">
    <property type="term" value="C:ribosome"/>
    <property type="evidence" value="ECO:0007669"/>
    <property type="project" value="UniProtKB-KW"/>
</dbReference>
<keyword evidence="2" id="KW-0687">Ribonucleoprotein</keyword>
<protein>
    <submittedName>
        <fullName evidence="2">Ribosomal protein S1</fullName>
    </submittedName>
</protein>
<dbReference type="Pfam" id="PF00575">
    <property type="entry name" value="S1"/>
    <property type="match status" value="1"/>
</dbReference>
<geneLocation type="plastid" evidence="2"/>
<dbReference type="SMART" id="SM00316">
    <property type="entry name" value="S1"/>
    <property type="match status" value="3"/>
</dbReference>
<dbReference type="PROSITE" id="PS50126">
    <property type="entry name" value="S1"/>
    <property type="match status" value="3"/>
</dbReference>
<dbReference type="GO" id="GO:0003676">
    <property type="term" value="F:nucleic acid binding"/>
    <property type="evidence" value="ECO:0007669"/>
    <property type="project" value="InterPro"/>
</dbReference>
<organism evidence="2">
    <name type="scientific">Delesseria sanguinea</name>
    <dbReference type="NCBI Taxonomy" id="131097"/>
    <lineage>
        <taxon>Eukaryota</taxon>
        <taxon>Rhodophyta</taxon>
        <taxon>Florideophyceae</taxon>
        <taxon>Rhodymeniophycidae</taxon>
        <taxon>Ceramiales</taxon>
        <taxon>Delesseriaceae</taxon>
        <taxon>Delesseria</taxon>
    </lineage>
</organism>
<feature type="domain" description="S1 motif" evidence="1">
    <location>
        <begin position="24"/>
        <end position="94"/>
    </location>
</feature>
<feature type="domain" description="S1 motif" evidence="1">
    <location>
        <begin position="112"/>
        <end position="178"/>
    </location>
</feature>
<evidence type="ECO:0000313" key="2">
    <source>
        <dbReference type="EMBL" id="QCI06076.1"/>
    </source>
</evidence>
<reference evidence="2" key="1">
    <citation type="journal article" date="2019" name="Mol. Phylogenet. Evol.">
        <title>Morphological evolution and classification of the red algal order Ceramiales inferred using plastid phylogenomics.</title>
        <authorList>
            <person name="Diaz-Tapia P."/>
            <person name="Pasella M.M."/>
            <person name="Verbruggen H."/>
            <person name="Maggs C.A."/>
        </authorList>
    </citation>
    <scope>NUCLEOTIDE SEQUENCE</scope>
    <source>
        <strain evidence="2">PD3001_4</strain>
    </source>
</reference>
<keyword evidence="2" id="KW-0689">Ribosomal protein</keyword>
<proteinExistence type="predicted"/>